<feature type="compositionally biased region" description="Low complexity" evidence="1">
    <location>
        <begin position="158"/>
        <end position="181"/>
    </location>
</feature>
<dbReference type="GeneID" id="28762094"/>
<feature type="compositionally biased region" description="Basic and acidic residues" evidence="1">
    <location>
        <begin position="200"/>
        <end position="221"/>
    </location>
</feature>
<dbReference type="Proteomes" id="UP000077069">
    <property type="component" value="Unassembled WGS sequence"/>
</dbReference>
<name>A0A177CBE1_9PLEO</name>
<dbReference type="OrthoDB" id="3784117at2759"/>
<dbReference type="RefSeq" id="XP_018034876.1">
    <property type="nucleotide sequence ID" value="XM_018178608.1"/>
</dbReference>
<dbReference type="EMBL" id="KV441553">
    <property type="protein sequence ID" value="OAG04511.1"/>
    <property type="molecule type" value="Genomic_DNA"/>
</dbReference>
<sequence>MEHYVSRGCQTDIQGLCHDPALRPHPLVSPQPANTGAANNITGTPTPPDDMSLDKTRFLVHELEVTSEPMPDANPLHASQAEQLYNPNHTYNYTASTMQPSILSKRKTRPSLVARISLPGPDSGLDNENPRSPPPTEALMSPLPAANTLHAGHTPIIPGALSPLPSSGPASPGDAGLTGPLTLPPQPGDGAEDTIPLHVLDAELEKLRLAQERSASERSDSAEPEDETHEDDAAPPAAQTKENRRRSSAKDVVDGVLLKKPRMNMGAPLGQA</sequence>
<evidence type="ECO:0000313" key="2">
    <source>
        <dbReference type="EMBL" id="OAG04511.1"/>
    </source>
</evidence>
<dbReference type="InParanoid" id="A0A177CBE1"/>
<reference evidence="2 3" key="1">
    <citation type="submission" date="2016-05" db="EMBL/GenBank/DDBJ databases">
        <title>Comparative analysis of secretome profiles of manganese(II)-oxidizing ascomycete fungi.</title>
        <authorList>
            <consortium name="DOE Joint Genome Institute"/>
            <person name="Zeiner C.A."/>
            <person name="Purvine S.O."/>
            <person name="Zink E.M."/>
            <person name="Wu S."/>
            <person name="Pasa-Tolic L."/>
            <person name="Chaput D.L."/>
            <person name="Haridas S."/>
            <person name="Grigoriev I.V."/>
            <person name="Santelli C.M."/>
            <person name="Hansel C.M."/>
        </authorList>
    </citation>
    <scope>NUCLEOTIDE SEQUENCE [LARGE SCALE GENOMIC DNA]</scope>
    <source>
        <strain evidence="2 3">AP3s5-JAC2a</strain>
    </source>
</reference>
<feature type="compositionally biased region" description="Polar residues" evidence="1">
    <location>
        <begin position="31"/>
        <end position="44"/>
    </location>
</feature>
<protein>
    <submittedName>
        <fullName evidence="2">Uncharacterized protein</fullName>
    </submittedName>
</protein>
<proteinExistence type="predicted"/>
<accession>A0A177CBE1</accession>
<organism evidence="2 3">
    <name type="scientific">Paraphaeosphaeria sporulosa</name>
    <dbReference type="NCBI Taxonomy" id="1460663"/>
    <lineage>
        <taxon>Eukaryota</taxon>
        <taxon>Fungi</taxon>
        <taxon>Dikarya</taxon>
        <taxon>Ascomycota</taxon>
        <taxon>Pezizomycotina</taxon>
        <taxon>Dothideomycetes</taxon>
        <taxon>Pleosporomycetidae</taxon>
        <taxon>Pleosporales</taxon>
        <taxon>Massarineae</taxon>
        <taxon>Didymosphaeriaceae</taxon>
        <taxon>Paraphaeosphaeria</taxon>
    </lineage>
</organism>
<gene>
    <name evidence="2" type="ORF">CC84DRAFT_1164960</name>
</gene>
<feature type="region of interest" description="Disordered" evidence="1">
    <location>
        <begin position="115"/>
        <end position="272"/>
    </location>
</feature>
<evidence type="ECO:0000256" key="1">
    <source>
        <dbReference type="SAM" id="MobiDB-lite"/>
    </source>
</evidence>
<evidence type="ECO:0000313" key="3">
    <source>
        <dbReference type="Proteomes" id="UP000077069"/>
    </source>
</evidence>
<feature type="region of interest" description="Disordered" evidence="1">
    <location>
        <begin position="22"/>
        <end position="51"/>
    </location>
</feature>
<dbReference type="AlphaFoldDB" id="A0A177CBE1"/>
<keyword evidence="3" id="KW-1185">Reference proteome</keyword>